<dbReference type="FunFam" id="1.10.287.70:FF:000055">
    <property type="entry name" value="Polycystic kidney disease 2-like 1"/>
    <property type="match status" value="1"/>
</dbReference>
<keyword evidence="8 18" id="KW-0106">Calcium</keyword>
<evidence type="ECO:0000256" key="8">
    <source>
        <dbReference type="ARBA" id="ARBA00022837"/>
    </source>
</evidence>
<feature type="transmembrane region" description="Helical" evidence="21">
    <location>
        <begin position="114"/>
        <end position="139"/>
    </location>
</feature>
<keyword evidence="17" id="KW-0968">Cytoplasmic vesicle</keyword>
<dbReference type="CDD" id="cd00051">
    <property type="entry name" value="EFh"/>
    <property type="match status" value="1"/>
</dbReference>
<evidence type="ECO:0000256" key="20">
    <source>
        <dbReference type="SAM" id="MobiDB-lite"/>
    </source>
</evidence>
<keyword evidence="9 21" id="KW-1133">Transmembrane helix</keyword>
<feature type="non-terminal residue" evidence="23">
    <location>
        <position position="1"/>
    </location>
</feature>
<evidence type="ECO:0000256" key="9">
    <source>
        <dbReference type="ARBA" id="ARBA00022989"/>
    </source>
</evidence>
<keyword evidence="11 18" id="KW-0406">Ion transport</keyword>
<dbReference type="Gene3D" id="1.20.120.350">
    <property type="entry name" value="Voltage-gated potassium channels. Chain C"/>
    <property type="match status" value="1"/>
</dbReference>
<dbReference type="InterPro" id="IPR046791">
    <property type="entry name" value="Polycystin_dom"/>
</dbReference>
<evidence type="ECO:0000256" key="7">
    <source>
        <dbReference type="ARBA" id="ARBA00022692"/>
    </source>
</evidence>
<keyword evidence="7 21" id="KW-0812">Transmembrane</keyword>
<feature type="transmembrane region" description="Helical" evidence="21">
    <location>
        <begin position="362"/>
        <end position="380"/>
    </location>
</feature>
<dbReference type="InterPro" id="IPR002048">
    <property type="entry name" value="EF_hand_dom"/>
</dbReference>
<comment type="similarity">
    <text evidence="3">Belongs to the polycystin family.</text>
</comment>
<feature type="binding site" evidence="18">
    <location>
        <position position="669"/>
    </location>
    <ligand>
        <name>Ca(2+)</name>
        <dbReference type="ChEBI" id="CHEBI:29108"/>
        <label>2</label>
    </ligand>
</feature>
<feature type="transmembrane region" description="Helical" evidence="21">
    <location>
        <begin position="450"/>
        <end position="469"/>
    </location>
</feature>
<evidence type="ECO:0000256" key="12">
    <source>
        <dbReference type="ARBA" id="ARBA00023136"/>
    </source>
</evidence>
<dbReference type="Pfam" id="PF08016">
    <property type="entry name" value="PKD_channel"/>
    <property type="match status" value="1"/>
</dbReference>
<feature type="disulfide bond" evidence="19">
    <location>
        <begin position="222"/>
        <end position="235"/>
    </location>
</feature>
<dbReference type="InterPro" id="IPR027359">
    <property type="entry name" value="Volt_channel_dom_sf"/>
</dbReference>
<keyword evidence="16 18" id="KW-0407">Ion channel</keyword>
<dbReference type="PROSITE" id="PS50222">
    <property type="entry name" value="EF_HAND_2"/>
    <property type="match status" value="1"/>
</dbReference>
<feature type="transmembrane region" description="Helical" evidence="21">
    <location>
        <begin position="400"/>
        <end position="421"/>
    </location>
</feature>
<evidence type="ECO:0000256" key="17">
    <source>
        <dbReference type="ARBA" id="ARBA00023329"/>
    </source>
</evidence>
<dbReference type="InterPro" id="IPR003915">
    <property type="entry name" value="PKD_2"/>
</dbReference>
<dbReference type="PROSITE" id="PS00018">
    <property type="entry name" value="EF_HAND_1"/>
    <property type="match status" value="1"/>
</dbReference>
<gene>
    <name evidence="23" type="ORF">OTU49_010767</name>
</gene>
<keyword evidence="13" id="KW-1015">Disulfide bond</keyword>
<dbReference type="InterPro" id="IPR051223">
    <property type="entry name" value="Polycystin"/>
</dbReference>
<dbReference type="InterPro" id="IPR011992">
    <property type="entry name" value="EF-hand-dom_pair"/>
</dbReference>
<dbReference type="Proteomes" id="UP001445076">
    <property type="component" value="Unassembled WGS sequence"/>
</dbReference>
<evidence type="ECO:0000259" key="22">
    <source>
        <dbReference type="PROSITE" id="PS50222"/>
    </source>
</evidence>
<dbReference type="Gene3D" id="1.10.238.10">
    <property type="entry name" value="EF-hand"/>
    <property type="match status" value="1"/>
</dbReference>
<evidence type="ECO:0000256" key="14">
    <source>
        <dbReference type="ARBA" id="ARBA00023180"/>
    </source>
</evidence>
<dbReference type="AlphaFoldDB" id="A0AAW0W7F4"/>
<feature type="transmembrane region" description="Helical" evidence="21">
    <location>
        <begin position="547"/>
        <end position="572"/>
    </location>
</feature>
<dbReference type="Pfam" id="PF20519">
    <property type="entry name" value="Polycystin_dom"/>
    <property type="match status" value="1"/>
</dbReference>
<feature type="binding site" evidence="18">
    <location>
        <position position="662"/>
    </location>
    <ligand>
        <name>Ca(2+)</name>
        <dbReference type="ChEBI" id="CHEBI:29108"/>
        <label>2</label>
    </ligand>
</feature>
<dbReference type="InterPro" id="IPR018247">
    <property type="entry name" value="EF_Hand_1_Ca_BS"/>
</dbReference>
<keyword evidence="18" id="KW-0479">Metal-binding</keyword>
<keyword evidence="10" id="KW-0175">Coiled coil</keyword>
<reference evidence="23 24" key="1">
    <citation type="journal article" date="2024" name="BMC Genomics">
        <title>Genome assembly of redclaw crayfish (Cherax quadricarinatus) provides insights into its immune adaptation and hypoxia tolerance.</title>
        <authorList>
            <person name="Liu Z."/>
            <person name="Zheng J."/>
            <person name="Li H."/>
            <person name="Fang K."/>
            <person name="Wang S."/>
            <person name="He J."/>
            <person name="Zhou D."/>
            <person name="Weng S."/>
            <person name="Chi M."/>
            <person name="Gu Z."/>
            <person name="He J."/>
            <person name="Li F."/>
            <person name="Wang M."/>
        </authorList>
    </citation>
    <scope>NUCLEOTIDE SEQUENCE [LARGE SCALE GENOMIC DNA]</scope>
    <source>
        <strain evidence="23">ZL_2023a</strain>
    </source>
</reference>
<dbReference type="PRINTS" id="PR01433">
    <property type="entry name" value="POLYCYSTIN2"/>
</dbReference>
<dbReference type="GO" id="GO:0060170">
    <property type="term" value="C:ciliary membrane"/>
    <property type="evidence" value="ECO:0007669"/>
    <property type="project" value="UniProtKB-SubCell"/>
</dbReference>
<dbReference type="GO" id="GO:0005509">
    <property type="term" value="F:calcium ion binding"/>
    <property type="evidence" value="ECO:0007669"/>
    <property type="project" value="InterPro"/>
</dbReference>
<dbReference type="PANTHER" id="PTHR10877">
    <property type="entry name" value="POLYCYSTIN FAMILY MEMBER"/>
    <property type="match status" value="1"/>
</dbReference>
<keyword evidence="5" id="KW-1003">Cell membrane</keyword>
<dbReference type="GO" id="GO:0050982">
    <property type="term" value="P:detection of mechanical stimulus"/>
    <property type="evidence" value="ECO:0007669"/>
    <property type="project" value="TreeGrafter"/>
</dbReference>
<organism evidence="23 24">
    <name type="scientific">Cherax quadricarinatus</name>
    <name type="common">Australian red claw crayfish</name>
    <dbReference type="NCBI Taxonomy" id="27406"/>
    <lineage>
        <taxon>Eukaryota</taxon>
        <taxon>Metazoa</taxon>
        <taxon>Ecdysozoa</taxon>
        <taxon>Arthropoda</taxon>
        <taxon>Crustacea</taxon>
        <taxon>Multicrustacea</taxon>
        <taxon>Malacostraca</taxon>
        <taxon>Eumalacostraca</taxon>
        <taxon>Eucarida</taxon>
        <taxon>Decapoda</taxon>
        <taxon>Pleocyemata</taxon>
        <taxon>Astacidea</taxon>
        <taxon>Parastacoidea</taxon>
        <taxon>Parastacidae</taxon>
        <taxon>Cherax</taxon>
    </lineage>
</organism>
<feature type="binding site" evidence="18">
    <location>
        <position position="660"/>
    </location>
    <ligand>
        <name>Ca(2+)</name>
        <dbReference type="ChEBI" id="CHEBI:29108"/>
        <label>2</label>
    </ligand>
</feature>
<evidence type="ECO:0000256" key="13">
    <source>
        <dbReference type="ARBA" id="ARBA00023157"/>
    </source>
</evidence>
<evidence type="ECO:0000256" key="1">
    <source>
        <dbReference type="ARBA" id="ARBA00004272"/>
    </source>
</evidence>
<feature type="compositionally biased region" description="Basic and acidic residues" evidence="20">
    <location>
        <begin position="689"/>
        <end position="708"/>
    </location>
</feature>
<dbReference type="SMART" id="SM00054">
    <property type="entry name" value="EFh"/>
    <property type="match status" value="2"/>
</dbReference>
<evidence type="ECO:0000256" key="18">
    <source>
        <dbReference type="PIRSR" id="PIRSR603915-1"/>
    </source>
</evidence>
<keyword evidence="15" id="KW-0966">Cell projection</keyword>
<proteinExistence type="inferred from homology"/>
<evidence type="ECO:0000256" key="19">
    <source>
        <dbReference type="PIRSR" id="PIRSR603915-2"/>
    </source>
</evidence>
<dbReference type="Gene3D" id="1.10.287.70">
    <property type="match status" value="1"/>
</dbReference>
<keyword evidence="14" id="KW-0325">Glycoprotein</keyword>
<evidence type="ECO:0000256" key="15">
    <source>
        <dbReference type="ARBA" id="ARBA00023273"/>
    </source>
</evidence>
<feature type="domain" description="EF-hand" evidence="22">
    <location>
        <begin position="645"/>
        <end position="680"/>
    </location>
</feature>
<evidence type="ECO:0000256" key="11">
    <source>
        <dbReference type="ARBA" id="ARBA00023065"/>
    </source>
</evidence>
<dbReference type="GO" id="GO:0005262">
    <property type="term" value="F:calcium channel activity"/>
    <property type="evidence" value="ECO:0007669"/>
    <property type="project" value="UniProtKB-KW"/>
</dbReference>
<dbReference type="GO" id="GO:0031410">
    <property type="term" value="C:cytoplasmic vesicle"/>
    <property type="evidence" value="ECO:0007669"/>
    <property type="project" value="UniProtKB-SubCell"/>
</dbReference>
<feature type="transmembrane region" description="Helical" evidence="21">
    <location>
        <begin position="489"/>
        <end position="511"/>
    </location>
</feature>
<evidence type="ECO:0000256" key="4">
    <source>
        <dbReference type="ARBA" id="ARBA00022448"/>
    </source>
</evidence>
<dbReference type="PANTHER" id="PTHR10877:SF183">
    <property type="entry name" value="AT14535P-RELATED"/>
    <property type="match status" value="1"/>
</dbReference>
<protein>
    <recommendedName>
        <fullName evidence="22">EF-hand domain-containing protein</fullName>
    </recommendedName>
</protein>
<name>A0AAW0W7F4_CHEQU</name>
<evidence type="ECO:0000313" key="23">
    <source>
        <dbReference type="EMBL" id="KAK8725237.1"/>
    </source>
</evidence>
<dbReference type="SUPFAM" id="SSF81324">
    <property type="entry name" value="Voltage-gated potassium channels"/>
    <property type="match status" value="1"/>
</dbReference>
<evidence type="ECO:0000256" key="21">
    <source>
        <dbReference type="SAM" id="Phobius"/>
    </source>
</evidence>
<comment type="caution">
    <text evidence="23">The sequence shown here is derived from an EMBL/GenBank/DDBJ whole genome shotgun (WGS) entry which is preliminary data.</text>
</comment>
<sequence length="814" mass="93324">RHHVYCTVLKGARTITASAEMSNLASELERPGTNGSNRQAWGGFDGAAPPTGPAAGLGPNTPPNDAYEYETNETIHKKGCWYSFSTCIGRMWATRQMVQKEDREIYVRTTLRELVVYLIFLLILCILTFGMTSPTMYYFTNVLSGLFLDIKFPDSELTYRESALVIDFWTFVQNVMLDGLYWENWYDTAKTPTSPDDRNILYENRLLGIPRMRQLRVQNSSCTIPDDFQQAIRQCYGVYSPSIEDTEPFGPGNSTEWEYHTEEEMNGTSYWGQIAVYSGAGSYIDLGLNRSESEDIISNLRKNLWVTRATRAVFIDFTVYNANINLFCVIKLAFEFPATGGIIPSWSFLTVKLLRYVTPLDYFIMACEFIFLFFILYYIVEETIEIKALKCAYFKNIWNLLDLVVIIISIVCTGFSIYSTISINYLLEDLLADPDTFSDFQFLGFWQSQFNNGVAVLVFFSWFKLFKYISFNKTMTQLFTTLSKCAKDVAGFTIMFFIVFFAYCQLGYLLFGTQVEDFSTFLNSVFTLLRTILGDFNFHDIEAANRILGPIFFISYVFFVFFVLLNMFLAIINDTYTEVKFDLAGQRNEFEIADYFKRGYNNMMGKLGKRDKLIDLQNAIKLSDSDNDGLLTFDAIRANLKKCNFSDMEIEMFFAKYDTDGDRVLEADEVKRMLADLEGQKLELENEFRGGESPLDKMRRGRKGEPETRPVSASSGHGSIVSVSFEEFSVLQRRVDRLEHSIGSIVSKIDAVLVKLDTMEKTKHKRRETMGKILDTITENDGMDEATKRKHMEKLVRDELEKWDGDGSPGSGQK</sequence>
<evidence type="ECO:0000256" key="6">
    <source>
        <dbReference type="ARBA" id="ARBA00022673"/>
    </source>
</evidence>
<dbReference type="EMBL" id="JARKIK010000083">
    <property type="protein sequence ID" value="KAK8725237.1"/>
    <property type="molecule type" value="Genomic_DNA"/>
</dbReference>
<evidence type="ECO:0000313" key="24">
    <source>
        <dbReference type="Proteomes" id="UP001445076"/>
    </source>
</evidence>
<feature type="binding site" evidence="18">
    <location>
        <position position="658"/>
    </location>
    <ligand>
        <name>Ca(2+)</name>
        <dbReference type="ChEBI" id="CHEBI:29108"/>
        <label>2</label>
    </ligand>
</feature>
<evidence type="ECO:0000256" key="16">
    <source>
        <dbReference type="ARBA" id="ARBA00023303"/>
    </source>
</evidence>
<keyword evidence="24" id="KW-1185">Reference proteome</keyword>
<evidence type="ECO:0000256" key="2">
    <source>
        <dbReference type="ARBA" id="ARBA00004541"/>
    </source>
</evidence>
<feature type="region of interest" description="Disordered" evidence="20">
    <location>
        <begin position="689"/>
        <end position="717"/>
    </location>
</feature>
<comment type="subcellular location">
    <subcellularLocation>
        <location evidence="1">Cell projection</location>
        <location evidence="1">Cilium membrane</location>
        <topology evidence="1">Multi-pass membrane protein</topology>
    </subcellularLocation>
    <subcellularLocation>
        <location evidence="2">Cytoplasmic vesicle</location>
    </subcellularLocation>
</comment>
<keyword evidence="12 21" id="KW-0472">Membrane</keyword>
<accession>A0AAW0W7F4</accession>
<evidence type="ECO:0000256" key="10">
    <source>
        <dbReference type="ARBA" id="ARBA00023054"/>
    </source>
</evidence>
<keyword evidence="18" id="KW-0109">Calcium transport</keyword>
<dbReference type="InterPro" id="IPR013122">
    <property type="entry name" value="PKD1_2_channel"/>
</dbReference>
<keyword evidence="6 18" id="KW-0107">Calcium channel</keyword>
<keyword evidence="4" id="KW-0813">Transport</keyword>
<evidence type="ECO:0000256" key="3">
    <source>
        <dbReference type="ARBA" id="ARBA00007200"/>
    </source>
</evidence>
<dbReference type="FunFam" id="1.20.5.340:FF:000020">
    <property type="entry name" value="polycystin-2 isoform X1"/>
    <property type="match status" value="1"/>
</dbReference>
<dbReference type="Gene3D" id="1.20.5.340">
    <property type="match status" value="1"/>
</dbReference>
<evidence type="ECO:0000256" key="5">
    <source>
        <dbReference type="ARBA" id="ARBA00022475"/>
    </source>
</evidence>
<dbReference type="SUPFAM" id="SSF47473">
    <property type="entry name" value="EF-hand"/>
    <property type="match status" value="1"/>
</dbReference>